<keyword evidence="7" id="KW-0805">Transcription regulation</keyword>
<dbReference type="AlphaFoldDB" id="A0A9D3MV40"/>
<keyword evidence="14" id="KW-1185">Reference proteome</keyword>
<dbReference type="GO" id="GO:0000978">
    <property type="term" value="F:RNA polymerase II cis-regulatory region sequence-specific DNA binding"/>
    <property type="evidence" value="ECO:0007669"/>
    <property type="project" value="TreeGrafter"/>
</dbReference>
<evidence type="ECO:0000259" key="12">
    <source>
        <dbReference type="PROSITE" id="PS50157"/>
    </source>
</evidence>
<dbReference type="Gene3D" id="3.30.160.60">
    <property type="entry name" value="Classic Zinc Finger"/>
    <property type="match status" value="4"/>
</dbReference>
<feature type="domain" description="C2H2-type" evidence="12">
    <location>
        <begin position="216"/>
        <end position="243"/>
    </location>
</feature>
<dbReference type="InterPro" id="IPR036236">
    <property type="entry name" value="Znf_C2H2_sf"/>
</dbReference>
<evidence type="ECO:0000256" key="10">
    <source>
        <dbReference type="ARBA" id="ARBA00023242"/>
    </source>
</evidence>
<evidence type="ECO:0000256" key="6">
    <source>
        <dbReference type="ARBA" id="ARBA00022833"/>
    </source>
</evidence>
<sequence>MSPSTTDFSIRTLQSSQPLLAYSFPFSTPVYPLFPPQTLPQVHDSIFSYARLLHPFHHSLLQAPQKLAASMKHGPLGKKASVDVALMDAVPGGGERKCQRTADRVFCCSYCHREFLDTRGLQRHEVTSSVPLEPLFCPSCGKAQTGRGALLPPHARRWGHLCSECGRSFASSTALRRHQRQHTGEATLGCEYCERCFKDESSLRSHRRIHSGEKPYQCQRCPKRFSLKHQLDTHYRVHTGEKPFECRLCGQRSRDYSAMIKHLRTHGGATPYQCTICLEYCNSLAAMQKHLKSHPVQDFPPDWSIGSTYLYTSHS</sequence>
<dbReference type="SMART" id="SM00355">
    <property type="entry name" value="ZnF_C2H2"/>
    <property type="match status" value="6"/>
</dbReference>
<evidence type="ECO:0000256" key="5">
    <source>
        <dbReference type="ARBA" id="ARBA00022771"/>
    </source>
</evidence>
<dbReference type="Pfam" id="PF00096">
    <property type="entry name" value="zf-C2H2"/>
    <property type="match status" value="3"/>
</dbReference>
<dbReference type="PANTHER" id="PTHR24404:SF100">
    <property type="entry name" value="ZINC FINGER PROTEIN 501"/>
    <property type="match status" value="1"/>
</dbReference>
<evidence type="ECO:0000313" key="13">
    <source>
        <dbReference type="EMBL" id="KAG5855814.1"/>
    </source>
</evidence>
<evidence type="ECO:0000256" key="11">
    <source>
        <dbReference type="PROSITE-ProRule" id="PRU00042"/>
    </source>
</evidence>
<dbReference type="Proteomes" id="UP001044222">
    <property type="component" value="Unassembled WGS sequence"/>
</dbReference>
<keyword evidence="6" id="KW-0862">Zinc</keyword>
<dbReference type="GO" id="GO:0003700">
    <property type="term" value="F:DNA-binding transcription factor activity"/>
    <property type="evidence" value="ECO:0007669"/>
    <property type="project" value="TreeGrafter"/>
</dbReference>
<dbReference type="GO" id="GO:0008270">
    <property type="term" value="F:zinc ion binding"/>
    <property type="evidence" value="ECO:0007669"/>
    <property type="project" value="UniProtKB-KW"/>
</dbReference>
<dbReference type="FunFam" id="3.30.160.60:FF:001818">
    <property type="entry name" value="GDNF-inducible zinc finger protein 1 isoform X1"/>
    <property type="match status" value="1"/>
</dbReference>
<dbReference type="Pfam" id="PF13912">
    <property type="entry name" value="zf-C2H2_6"/>
    <property type="match status" value="1"/>
</dbReference>
<comment type="subcellular location">
    <subcellularLocation>
        <location evidence="1">Nucleus</location>
    </subcellularLocation>
</comment>
<evidence type="ECO:0000256" key="8">
    <source>
        <dbReference type="ARBA" id="ARBA00023125"/>
    </source>
</evidence>
<feature type="domain" description="C2H2-type" evidence="12">
    <location>
        <begin position="244"/>
        <end position="271"/>
    </location>
</feature>
<dbReference type="FunFam" id="3.30.160.60:FF:002171">
    <property type="entry name" value="Zinc finger and BTB domain-containing protein 16"/>
    <property type="match status" value="1"/>
</dbReference>
<feature type="domain" description="C2H2-type" evidence="12">
    <location>
        <begin position="160"/>
        <end position="187"/>
    </location>
</feature>
<dbReference type="InterPro" id="IPR050589">
    <property type="entry name" value="Ikaros_C2H2-ZF"/>
</dbReference>
<dbReference type="EMBL" id="JAFIRN010000001">
    <property type="protein sequence ID" value="KAG5855814.1"/>
    <property type="molecule type" value="Genomic_DNA"/>
</dbReference>
<name>A0A9D3MV40_ANGAN</name>
<keyword evidence="8" id="KW-0238">DNA-binding</keyword>
<evidence type="ECO:0000256" key="3">
    <source>
        <dbReference type="ARBA" id="ARBA00022723"/>
    </source>
</evidence>
<evidence type="ECO:0000256" key="7">
    <source>
        <dbReference type="ARBA" id="ARBA00023015"/>
    </source>
</evidence>
<keyword evidence="4" id="KW-0677">Repeat</keyword>
<dbReference type="PROSITE" id="PS50157">
    <property type="entry name" value="ZINC_FINGER_C2H2_2"/>
    <property type="match status" value="4"/>
</dbReference>
<dbReference type="PROSITE" id="PS00028">
    <property type="entry name" value="ZINC_FINGER_C2H2_1"/>
    <property type="match status" value="4"/>
</dbReference>
<gene>
    <name evidence="13" type="ORF">ANANG_G00000600</name>
</gene>
<evidence type="ECO:0000256" key="1">
    <source>
        <dbReference type="ARBA" id="ARBA00004123"/>
    </source>
</evidence>
<dbReference type="GO" id="GO:0006357">
    <property type="term" value="P:regulation of transcription by RNA polymerase II"/>
    <property type="evidence" value="ECO:0007669"/>
    <property type="project" value="TreeGrafter"/>
</dbReference>
<keyword evidence="5 11" id="KW-0863">Zinc-finger</keyword>
<dbReference type="FunFam" id="3.30.160.60:FF:000553">
    <property type="entry name" value="Zinc finger and BTB domain-containing protein 16"/>
    <property type="match status" value="1"/>
</dbReference>
<evidence type="ECO:0000256" key="9">
    <source>
        <dbReference type="ARBA" id="ARBA00023163"/>
    </source>
</evidence>
<proteinExistence type="inferred from homology"/>
<protein>
    <recommendedName>
        <fullName evidence="12">C2H2-type domain-containing protein</fullName>
    </recommendedName>
</protein>
<organism evidence="13 14">
    <name type="scientific">Anguilla anguilla</name>
    <name type="common">European freshwater eel</name>
    <name type="synonym">Muraena anguilla</name>
    <dbReference type="NCBI Taxonomy" id="7936"/>
    <lineage>
        <taxon>Eukaryota</taxon>
        <taxon>Metazoa</taxon>
        <taxon>Chordata</taxon>
        <taxon>Craniata</taxon>
        <taxon>Vertebrata</taxon>
        <taxon>Euteleostomi</taxon>
        <taxon>Actinopterygii</taxon>
        <taxon>Neopterygii</taxon>
        <taxon>Teleostei</taxon>
        <taxon>Anguilliformes</taxon>
        <taxon>Anguillidae</taxon>
        <taxon>Anguilla</taxon>
    </lineage>
</organism>
<evidence type="ECO:0000313" key="14">
    <source>
        <dbReference type="Proteomes" id="UP001044222"/>
    </source>
</evidence>
<keyword evidence="3" id="KW-0479">Metal-binding</keyword>
<reference evidence="13" key="1">
    <citation type="submission" date="2021-01" db="EMBL/GenBank/DDBJ databases">
        <title>A chromosome-scale assembly of European eel, Anguilla anguilla.</title>
        <authorList>
            <person name="Henkel C."/>
            <person name="Jong-Raadsen S.A."/>
            <person name="Dufour S."/>
            <person name="Weltzien F.-A."/>
            <person name="Palstra A.P."/>
            <person name="Pelster B."/>
            <person name="Spaink H.P."/>
            <person name="Van Den Thillart G.E."/>
            <person name="Jansen H."/>
            <person name="Zahm M."/>
            <person name="Klopp C."/>
            <person name="Cedric C."/>
            <person name="Louis A."/>
            <person name="Berthelot C."/>
            <person name="Parey E."/>
            <person name="Roest Crollius H."/>
            <person name="Montfort J."/>
            <person name="Robinson-Rechavi M."/>
            <person name="Bucao C."/>
            <person name="Bouchez O."/>
            <person name="Gislard M."/>
            <person name="Lluch J."/>
            <person name="Milhes M."/>
            <person name="Lampietro C."/>
            <person name="Lopez Roques C."/>
            <person name="Donnadieu C."/>
            <person name="Braasch I."/>
            <person name="Desvignes T."/>
            <person name="Postlethwait J."/>
            <person name="Bobe J."/>
            <person name="Guiguen Y."/>
            <person name="Dirks R."/>
        </authorList>
    </citation>
    <scope>NUCLEOTIDE SEQUENCE</scope>
    <source>
        <strain evidence="13">Tag_6206</strain>
        <tissue evidence="13">Liver</tissue>
    </source>
</reference>
<dbReference type="InterPro" id="IPR013087">
    <property type="entry name" value="Znf_C2H2_type"/>
</dbReference>
<dbReference type="SUPFAM" id="SSF57667">
    <property type="entry name" value="beta-beta-alpha zinc fingers"/>
    <property type="match status" value="4"/>
</dbReference>
<dbReference type="PANTHER" id="PTHR24404">
    <property type="entry name" value="ZINC FINGER PROTEIN"/>
    <property type="match status" value="1"/>
</dbReference>
<comment type="caution">
    <text evidence="13">The sequence shown here is derived from an EMBL/GenBank/DDBJ whole genome shotgun (WGS) entry which is preliminary data.</text>
</comment>
<accession>A0A9D3MV40</accession>
<feature type="domain" description="C2H2-type" evidence="12">
    <location>
        <begin position="188"/>
        <end position="215"/>
    </location>
</feature>
<dbReference type="GO" id="GO:0005634">
    <property type="term" value="C:nucleus"/>
    <property type="evidence" value="ECO:0007669"/>
    <property type="project" value="UniProtKB-SubCell"/>
</dbReference>
<evidence type="ECO:0000256" key="4">
    <source>
        <dbReference type="ARBA" id="ARBA00022737"/>
    </source>
</evidence>
<comment type="similarity">
    <text evidence="2">Belongs to the krueppel C2H2-type zinc-finger protein family.</text>
</comment>
<keyword evidence="9" id="KW-0804">Transcription</keyword>
<evidence type="ECO:0000256" key="2">
    <source>
        <dbReference type="ARBA" id="ARBA00006991"/>
    </source>
</evidence>
<keyword evidence="10" id="KW-0539">Nucleus</keyword>